<dbReference type="InterPro" id="IPR015894">
    <property type="entry name" value="Guanylate-bd_N"/>
</dbReference>
<evidence type="ECO:0000256" key="2">
    <source>
        <dbReference type="ARBA" id="ARBA00022741"/>
    </source>
</evidence>
<dbReference type="InterPro" id="IPR027417">
    <property type="entry name" value="P-loop_NTPase"/>
</dbReference>
<evidence type="ECO:0000259" key="8">
    <source>
        <dbReference type="PROSITE" id="PS51715"/>
    </source>
</evidence>
<evidence type="ECO:0000256" key="7">
    <source>
        <dbReference type="SAM" id="Coils"/>
    </source>
</evidence>
<feature type="coiled-coil region" evidence="7">
    <location>
        <begin position="481"/>
        <end position="588"/>
    </location>
</feature>
<dbReference type="FunFam" id="1.20.1000.10:FF:000001">
    <property type="entry name" value="Guanylate binding protein 1"/>
    <property type="match status" value="1"/>
</dbReference>
<keyword evidence="1" id="KW-0399">Innate immunity</keyword>
<dbReference type="Gene3D" id="1.20.1000.10">
    <property type="entry name" value="Guanylate-binding protein, C-terminal domain"/>
    <property type="match status" value="1"/>
</dbReference>
<dbReference type="InterPro" id="IPR036543">
    <property type="entry name" value="Guanylate-bd_C_sf"/>
</dbReference>
<reference evidence="9" key="2">
    <citation type="submission" date="2025-08" db="UniProtKB">
        <authorList>
            <consortium name="Ensembl"/>
        </authorList>
    </citation>
    <scope>IDENTIFICATION</scope>
    <source>
        <strain evidence="9">Isolate ISIS603380</strain>
    </source>
</reference>
<dbReference type="OMA" id="MRTINHQ"/>
<keyword evidence="4" id="KW-0391">Immunity</keyword>
<dbReference type="InterPro" id="IPR037684">
    <property type="entry name" value="GBP_C"/>
</dbReference>
<comment type="similarity">
    <text evidence="6">Belongs to the TRAFAC class dynamin-like GTPase superfamily. GB1/RHD3 GTPase family.</text>
</comment>
<dbReference type="HOGENOM" id="CLU_018608_2_1_1"/>
<dbReference type="InterPro" id="IPR030386">
    <property type="entry name" value="G_GB1_RHD3_dom"/>
</dbReference>
<protein>
    <recommendedName>
        <fullName evidence="8">GB1/RHD3-type G domain-containing protein</fullName>
    </recommendedName>
</protein>
<dbReference type="Ensembl" id="ENSLAFT00000007909.3">
    <property type="protein sequence ID" value="ENSLAFP00000006639.3"/>
    <property type="gene ID" value="ENSLAFG00000027769.1"/>
</dbReference>
<dbReference type="Proteomes" id="UP000007646">
    <property type="component" value="Unassembled WGS sequence"/>
</dbReference>
<sequence>IKAFRPIMMAPICLVENQKEQLMVNPNALKILDEISQPVMVVAIVGLYRTGESYLMNHLVGQNSGFGLGSTVRPETKGIWMGCVPHSSKPDHILVLLDTECLDDVKKGDSKNDSWVFALAVLLSSTFIYNSMRTINHQALEQLHYVTELTELIRTKSSSRSDEVDDSTEFMFFPDFIWTIWDFTLELKIDKSPITEDEYLEDALKMIPGIRNPKIQNSNLSRECIRHFFPKWKCFVFDWPTSVNSLLHQLEEVPGDQLDINFQVKLKEFCSYIFSHAKTKTLTEGIVITGNRLGTLVETYVDAINSGSVPCLENAVTTLTQCENSKAVQKAANHYSNQMAQCVRLPTDTLQELLDMHAACERGAIAVFVEHSFKDDKREFQKNLMVLCRKKMEDFVLQNEAASNKYCQAKLERLSEPLVESISRGTFSIPGGHSLYLEARKKVEEYERVPRKGVKVNKVLQRFLQAHVATEESISQSDKGLMDAKKAIAVEQAKEEAAEKEQELLKHKNQECQQKMNAQQRTFQEHIAQLKRKIKEERKNFLRERERMLEHKLKVQEELLMEGFRKKSEKLKKDIRQLLKEIEKTKNSEGSWFSQVIEEACRILLTVLPTDSDLLARIMKYLSSLNKKQQTKIANEIRKK</sequence>
<dbReference type="PROSITE" id="PS51715">
    <property type="entry name" value="G_GB1_RHD3"/>
    <property type="match status" value="1"/>
</dbReference>
<evidence type="ECO:0000256" key="3">
    <source>
        <dbReference type="ARBA" id="ARBA00022801"/>
    </source>
</evidence>
<keyword evidence="3" id="KW-0378">Hydrolase</keyword>
<dbReference type="FunFam" id="3.40.50.300:FF:000422">
    <property type="entry name" value="Guanylate-binding protein 1"/>
    <property type="match status" value="1"/>
</dbReference>
<dbReference type="SUPFAM" id="SSF52540">
    <property type="entry name" value="P-loop containing nucleoside triphosphate hydrolases"/>
    <property type="match status" value="1"/>
</dbReference>
<organism evidence="9 10">
    <name type="scientific">Loxodonta africana</name>
    <name type="common">African elephant</name>
    <dbReference type="NCBI Taxonomy" id="9785"/>
    <lineage>
        <taxon>Eukaryota</taxon>
        <taxon>Metazoa</taxon>
        <taxon>Chordata</taxon>
        <taxon>Craniata</taxon>
        <taxon>Vertebrata</taxon>
        <taxon>Euteleostomi</taxon>
        <taxon>Mammalia</taxon>
        <taxon>Eutheria</taxon>
        <taxon>Afrotheria</taxon>
        <taxon>Proboscidea</taxon>
        <taxon>Elephantidae</taxon>
        <taxon>Loxodonta</taxon>
    </lineage>
</organism>
<dbReference type="InterPro" id="IPR003191">
    <property type="entry name" value="Guanylate-bd/ATL_C"/>
</dbReference>
<evidence type="ECO:0000313" key="9">
    <source>
        <dbReference type="Ensembl" id="ENSLAFP00000006639.3"/>
    </source>
</evidence>
<dbReference type="InParanoid" id="G3T0V3"/>
<dbReference type="GO" id="GO:0045087">
    <property type="term" value="P:innate immune response"/>
    <property type="evidence" value="ECO:0007669"/>
    <property type="project" value="UniProtKB-KW"/>
</dbReference>
<proteinExistence type="inferred from homology"/>
<evidence type="ECO:0000313" key="10">
    <source>
        <dbReference type="Proteomes" id="UP000007646"/>
    </source>
</evidence>
<dbReference type="AlphaFoldDB" id="G3T0V3"/>
<keyword evidence="2" id="KW-0547">Nucleotide-binding</keyword>
<reference evidence="9" key="3">
    <citation type="submission" date="2025-09" db="UniProtKB">
        <authorList>
            <consortium name="Ensembl"/>
        </authorList>
    </citation>
    <scope>IDENTIFICATION</scope>
    <source>
        <strain evidence="9">Isolate ISIS603380</strain>
    </source>
</reference>
<evidence type="ECO:0000256" key="1">
    <source>
        <dbReference type="ARBA" id="ARBA00022588"/>
    </source>
</evidence>
<name>G3T0V3_LOXAF</name>
<keyword evidence="5" id="KW-0342">GTP-binding</keyword>
<dbReference type="Pfam" id="PF02263">
    <property type="entry name" value="GBP"/>
    <property type="match status" value="1"/>
</dbReference>
<dbReference type="CDD" id="cd16269">
    <property type="entry name" value="GBP_C"/>
    <property type="match status" value="1"/>
</dbReference>
<evidence type="ECO:0000256" key="6">
    <source>
        <dbReference type="PROSITE-ProRule" id="PRU01052"/>
    </source>
</evidence>
<keyword evidence="7" id="KW-0175">Coiled coil</keyword>
<dbReference type="GO" id="GO:0005525">
    <property type="term" value="F:GTP binding"/>
    <property type="evidence" value="ECO:0007669"/>
    <property type="project" value="UniProtKB-KW"/>
</dbReference>
<feature type="domain" description="GB1/RHD3-type G" evidence="8">
    <location>
        <begin position="36"/>
        <end position="278"/>
    </location>
</feature>
<dbReference type="SUPFAM" id="SSF48340">
    <property type="entry name" value="Interferon-induced guanylate-binding protein 1 (GBP1), C-terminal domain"/>
    <property type="match status" value="1"/>
</dbReference>
<dbReference type="eggNOG" id="KOG2037">
    <property type="taxonomic scope" value="Eukaryota"/>
</dbReference>
<reference evidence="9 10" key="1">
    <citation type="submission" date="2009-06" db="EMBL/GenBank/DDBJ databases">
        <title>The Genome Sequence of Loxodonta africana (African elephant).</title>
        <authorList>
            <person name="Di Palma F."/>
            <person name="Heiman D."/>
            <person name="Young S."/>
            <person name="Johnson J."/>
            <person name="Lander E.S."/>
            <person name="Lindblad-Toh K."/>
        </authorList>
    </citation>
    <scope>NUCLEOTIDE SEQUENCE [LARGE SCALE GENOMIC DNA]</scope>
    <source>
        <strain evidence="9 10">Isolate ISIS603380</strain>
    </source>
</reference>
<dbReference type="CDD" id="cd01851">
    <property type="entry name" value="GBP"/>
    <property type="match status" value="1"/>
</dbReference>
<dbReference type="GO" id="GO:0003924">
    <property type="term" value="F:GTPase activity"/>
    <property type="evidence" value="ECO:0007669"/>
    <property type="project" value="InterPro"/>
</dbReference>
<dbReference type="PANTHER" id="PTHR10751">
    <property type="entry name" value="GUANYLATE BINDING PROTEIN"/>
    <property type="match status" value="1"/>
</dbReference>
<dbReference type="GeneTree" id="ENSGT00940000162370"/>
<evidence type="ECO:0000256" key="4">
    <source>
        <dbReference type="ARBA" id="ARBA00022859"/>
    </source>
</evidence>
<evidence type="ECO:0000256" key="5">
    <source>
        <dbReference type="ARBA" id="ARBA00023134"/>
    </source>
</evidence>
<keyword evidence="10" id="KW-1185">Reference proteome</keyword>
<dbReference type="Gene3D" id="3.40.50.300">
    <property type="entry name" value="P-loop containing nucleotide triphosphate hydrolases"/>
    <property type="match status" value="1"/>
</dbReference>
<accession>G3T0V3</accession>
<dbReference type="Pfam" id="PF02841">
    <property type="entry name" value="GBP_C"/>
    <property type="match status" value="1"/>
</dbReference>